<evidence type="ECO:0000256" key="2">
    <source>
        <dbReference type="ARBA" id="ARBA00022723"/>
    </source>
</evidence>
<feature type="region of interest" description="Disordered" evidence="4">
    <location>
        <begin position="131"/>
        <end position="187"/>
    </location>
</feature>
<protein>
    <recommendedName>
        <fullName evidence="5">CENP-V/GFA domain-containing protein</fullName>
    </recommendedName>
</protein>
<feature type="compositionally biased region" description="Low complexity" evidence="4">
    <location>
        <begin position="138"/>
        <end position="155"/>
    </location>
</feature>
<dbReference type="InterPro" id="IPR006913">
    <property type="entry name" value="CENP-V/GFA"/>
</dbReference>
<evidence type="ECO:0000313" key="7">
    <source>
        <dbReference type="Proteomes" id="UP000241890"/>
    </source>
</evidence>
<reference evidence="6 7" key="1">
    <citation type="submission" date="2017-12" db="EMBL/GenBank/DDBJ databases">
        <title>Sequencing, de novo assembly and annotation of complete genome of a new Thraustochytrid species, strain FCC1311.</title>
        <authorList>
            <person name="Sedici K."/>
            <person name="Godart F."/>
            <person name="Aiese Cigliano R."/>
            <person name="Sanseverino W."/>
            <person name="Barakat M."/>
            <person name="Ortet P."/>
            <person name="Marechal E."/>
            <person name="Cagnac O."/>
            <person name="Amato A."/>
        </authorList>
    </citation>
    <scope>NUCLEOTIDE SEQUENCE [LARGE SCALE GENOMIC DNA]</scope>
</reference>
<feature type="region of interest" description="Disordered" evidence="4">
    <location>
        <begin position="393"/>
        <end position="427"/>
    </location>
</feature>
<evidence type="ECO:0000259" key="5">
    <source>
        <dbReference type="Pfam" id="PF04828"/>
    </source>
</evidence>
<dbReference type="Pfam" id="PF04828">
    <property type="entry name" value="GFA"/>
    <property type="match status" value="1"/>
</dbReference>
<feature type="compositionally biased region" description="Low complexity" evidence="4">
    <location>
        <begin position="170"/>
        <end position="187"/>
    </location>
</feature>
<proteinExistence type="inferred from homology"/>
<dbReference type="GO" id="GO:0046872">
    <property type="term" value="F:metal ion binding"/>
    <property type="evidence" value="ECO:0007669"/>
    <property type="project" value="UniProtKB-KW"/>
</dbReference>
<gene>
    <name evidence="6" type="ORF">FCC1311_044912</name>
</gene>
<evidence type="ECO:0000256" key="4">
    <source>
        <dbReference type="SAM" id="MobiDB-lite"/>
    </source>
</evidence>
<evidence type="ECO:0000256" key="1">
    <source>
        <dbReference type="ARBA" id="ARBA00005495"/>
    </source>
</evidence>
<evidence type="ECO:0000313" key="6">
    <source>
        <dbReference type="EMBL" id="GBG28268.1"/>
    </source>
</evidence>
<dbReference type="InterPro" id="IPR011057">
    <property type="entry name" value="Mss4-like_sf"/>
</dbReference>
<name>A0A2R5GEV6_9STRA</name>
<accession>A0A2R5GEV6</accession>
<keyword evidence="3" id="KW-0862">Zinc</keyword>
<dbReference type="Gene3D" id="3.90.1590.10">
    <property type="entry name" value="glutathione-dependent formaldehyde- activating enzyme (gfa)"/>
    <property type="match status" value="1"/>
</dbReference>
<evidence type="ECO:0000256" key="3">
    <source>
        <dbReference type="ARBA" id="ARBA00022833"/>
    </source>
</evidence>
<organism evidence="6 7">
    <name type="scientific">Hondaea fermentalgiana</name>
    <dbReference type="NCBI Taxonomy" id="2315210"/>
    <lineage>
        <taxon>Eukaryota</taxon>
        <taxon>Sar</taxon>
        <taxon>Stramenopiles</taxon>
        <taxon>Bigyra</taxon>
        <taxon>Labyrinthulomycetes</taxon>
        <taxon>Thraustochytrida</taxon>
        <taxon>Thraustochytriidae</taxon>
        <taxon>Hondaea</taxon>
    </lineage>
</organism>
<dbReference type="GO" id="GO:0016846">
    <property type="term" value="F:carbon-sulfur lyase activity"/>
    <property type="evidence" value="ECO:0007669"/>
    <property type="project" value="InterPro"/>
</dbReference>
<feature type="region of interest" description="Disordered" evidence="4">
    <location>
        <begin position="274"/>
        <end position="361"/>
    </location>
</feature>
<feature type="compositionally biased region" description="Polar residues" evidence="4">
    <location>
        <begin position="393"/>
        <end position="403"/>
    </location>
</feature>
<sequence length="427" mass="44841">MASGRCLCGQVSFDIAQGVENCLVSYNHARGYREWTGAAFFDALLAPASVVVFHDANGMLRSHEAGPTVRQFCGACGTPLSCRNASGNTIELNRGVMHNTSGTIAAPMYHIQCAEGLPHILNSLQDGLPRFPGLPDASGGNSANNRNGNSIGSSGDQNMGTPKAMVPRFASSSHSQQSSASSSAHYASDHTATAYSIETSQPKQTLRLHASHIVDENSVANKAHGIISVPCDNIVELIHGDLQTGLGGEYAEYIEVLHQGRVGKISRKVVTPVDTNPHVTQAPPHLLAPPPHANQAWGGEHADPHSGSSHSSNGSTAGLETGMDKMDLAGTAPSPSSFGGNSLYQHAQQSMPGNGDDYIPAGDFKGVRPGYVFKTAERGVGYYKDQAKTVTFASDAGPSSTKQHAAPTGGQKPQRKAPPGIKGKRRY</sequence>
<dbReference type="AlphaFoldDB" id="A0A2R5GEV6"/>
<dbReference type="Proteomes" id="UP000241890">
    <property type="component" value="Unassembled WGS sequence"/>
</dbReference>
<feature type="compositionally biased region" description="Low complexity" evidence="4">
    <location>
        <begin position="305"/>
        <end position="315"/>
    </location>
</feature>
<dbReference type="SUPFAM" id="SSF51316">
    <property type="entry name" value="Mss4-like"/>
    <property type="match status" value="1"/>
</dbReference>
<dbReference type="InParanoid" id="A0A2R5GEV6"/>
<keyword evidence="7" id="KW-1185">Reference proteome</keyword>
<dbReference type="EMBL" id="BEYU01000040">
    <property type="protein sequence ID" value="GBG28268.1"/>
    <property type="molecule type" value="Genomic_DNA"/>
</dbReference>
<comment type="caution">
    <text evidence="6">The sequence shown here is derived from an EMBL/GenBank/DDBJ whole genome shotgun (WGS) entry which is preliminary data.</text>
</comment>
<comment type="similarity">
    <text evidence="1">Belongs to the Gfa family.</text>
</comment>
<keyword evidence="2" id="KW-0479">Metal-binding</keyword>
<feature type="domain" description="CENP-V/GFA" evidence="5">
    <location>
        <begin position="2"/>
        <end position="113"/>
    </location>
</feature>
<feature type="compositionally biased region" description="Polar residues" evidence="4">
    <location>
        <begin position="333"/>
        <end position="352"/>
    </location>
</feature>